<sequence length="432" mass="47777">GTQKLKSQNENLRKTLRNTLRWIKNSRFPVKNLSPSLPAEPPGQPSVDSKISDSECGECEKLKENNSVLVEINRKILAEYRAVKAERDVLLSKIEQDDVLVREPLIARVGQNTVPGDEKAERREKSDGLRSALKVAKERAAAMPGRLVFLLLLGLSPLGIMLVFSLTRLHSLLLAMFIMHALCMVLIPATFIVLDRGDSSVGYRTYFSGASSRPNLLVGLLSFCTVLAVGCGLYAALRCRQSTRSLPVCIPSCLKELTFYGFGLPMPALLALGFYFGIVNPVLEEFFWRVFLYRELGQRFFPVEPSVSDGVARPDSEAFLDLENNGSRLEDGSIPGDASVSEFPGQLLISTLYASYHFVLVRELLDSYTLATLALCGLVLFGRLLSYYCQHPRKFGFIAACFLHSGLDFVVDLAILWQVVEHKAFSAAAASV</sequence>
<feature type="transmembrane region" description="Helical" evidence="2">
    <location>
        <begin position="395"/>
        <end position="417"/>
    </location>
</feature>
<feature type="transmembrane region" description="Helical" evidence="2">
    <location>
        <begin position="173"/>
        <end position="194"/>
    </location>
</feature>
<gene>
    <name evidence="3" type="ORF">FOL46_002378</name>
</gene>
<feature type="transmembrane region" description="Helical" evidence="2">
    <location>
        <begin position="214"/>
        <end position="237"/>
    </location>
</feature>
<feature type="transmembrane region" description="Helical" evidence="2">
    <location>
        <begin position="368"/>
        <end position="388"/>
    </location>
</feature>
<organism evidence="3 4">
    <name type="scientific">Perkinsus olseni</name>
    <name type="common">Perkinsus atlanticus</name>
    <dbReference type="NCBI Taxonomy" id="32597"/>
    <lineage>
        <taxon>Eukaryota</taxon>
        <taxon>Sar</taxon>
        <taxon>Alveolata</taxon>
        <taxon>Perkinsozoa</taxon>
        <taxon>Perkinsea</taxon>
        <taxon>Perkinsida</taxon>
        <taxon>Perkinsidae</taxon>
        <taxon>Perkinsus</taxon>
    </lineage>
</organism>
<evidence type="ECO:0000256" key="1">
    <source>
        <dbReference type="SAM" id="MobiDB-lite"/>
    </source>
</evidence>
<evidence type="ECO:0000313" key="4">
    <source>
        <dbReference type="Proteomes" id="UP000572268"/>
    </source>
</evidence>
<dbReference type="EMBL" id="JABANN010000176">
    <property type="protein sequence ID" value="KAF4667672.1"/>
    <property type="molecule type" value="Genomic_DNA"/>
</dbReference>
<feature type="transmembrane region" description="Helical" evidence="2">
    <location>
        <begin position="147"/>
        <end position="166"/>
    </location>
</feature>
<evidence type="ECO:0000313" key="3">
    <source>
        <dbReference type="EMBL" id="KAF4667672.1"/>
    </source>
</evidence>
<protein>
    <submittedName>
        <fullName evidence="3">Uncharacterized protein</fullName>
    </submittedName>
</protein>
<dbReference type="Proteomes" id="UP000572268">
    <property type="component" value="Unassembled WGS sequence"/>
</dbReference>
<feature type="non-terminal residue" evidence="3">
    <location>
        <position position="1"/>
    </location>
</feature>
<dbReference type="AlphaFoldDB" id="A0A7J6M7X0"/>
<keyword evidence="2" id="KW-0472">Membrane</keyword>
<keyword evidence="2" id="KW-1133">Transmembrane helix</keyword>
<reference evidence="3 4" key="1">
    <citation type="submission" date="2020-04" db="EMBL/GenBank/DDBJ databases">
        <title>Perkinsus olseni comparative genomics.</title>
        <authorList>
            <person name="Bogema D.R."/>
        </authorList>
    </citation>
    <scope>NUCLEOTIDE SEQUENCE [LARGE SCALE GENOMIC DNA]</scope>
    <source>
        <strain evidence="3">ATCC PRA-31</strain>
    </source>
</reference>
<name>A0A7J6M7X0_PEROL</name>
<evidence type="ECO:0000256" key="2">
    <source>
        <dbReference type="SAM" id="Phobius"/>
    </source>
</evidence>
<comment type="caution">
    <text evidence="3">The sequence shown here is derived from an EMBL/GenBank/DDBJ whole genome shotgun (WGS) entry which is preliminary data.</text>
</comment>
<feature type="region of interest" description="Disordered" evidence="1">
    <location>
        <begin position="31"/>
        <end position="52"/>
    </location>
</feature>
<keyword evidence="2" id="KW-0812">Transmembrane</keyword>
<feature type="transmembrane region" description="Helical" evidence="2">
    <location>
        <begin position="257"/>
        <end position="278"/>
    </location>
</feature>
<proteinExistence type="predicted"/>
<accession>A0A7J6M7X0</accession>